<dbReference type="AlphaFoldDB" id="A0A0A9H8S0"/>
<accession>A0A0A9H8S0</accession>
<dbReference type="EMBL" id="GBRH01164789">
    <property type="protein sequence ID" value="JAE33107.1"/>
    <property type="molecule type" value="Transcribed_RNA"/>
</dbReference>
<reference evidence="1" key="1">
    <citation type="submission" date="2014-09" db="EMBL/GenBank/DDBJ databases">
        <authorList>
            <person name="Magalhaes I.L.F."/>
            <person name="Oliveira U."/>
            <person name="Santos F.R."/>
            <person name="Vidigal T.H.D.A."/>
            <person name="Brescovit A.D."/>
            <person name="Santos A.J."/>
        </authorList>
    </citation>
    <scope>NUCLEOTIDE SEQUENCE</scope>
    <source>
        <tissue evidence="1">Shoot tissue taken approximately 20 cm above the soil surface</tissue>
    </source>
</reference>
<evidence type="ECO:0000313" key="1">
    <source>
        <dbReference type="EMBL" id="JAE33107.1"/>
    </source>
</evidence>
<protein>
    <submittedName>
        <fullName evidence="1">Uncharacterized protein</fullName>
    </submittedName>
</protein>
<reference evidence="1" key="2">
    <citation type="journal article" date="2015" name="Data Brief">
        <title>Shoot transcriptome of the giant reed, Arundo donax.</title>
        <authorList>
            <person name="Barrero R.A."/>
            <person name="Guerrero F.D."/>
            <person name="Moolhuijzen P."/>
            <person name="Goolsby J.A."/>
            <person name="Tidwell J."/>
            <person name="Bellgard S.E."/>
            <person name="Bellgard M.I."/>
        </authorList>
    </citation>
    <scope>NUCLEOTIDE SEQUENCE</scope>
    <source>
        <tissue evidence="1">Shoot tissue taken approximately 20 cm above the soil surface</tissue>
    </source>
</reference>
<organism evidence="1">
    <name type="scientific">Arundo donax</name>
    <name type="common">Giant reed</name>
    <name type="synonym">Donax arundinaceus</name>
    <dbReference type="NCBI Taxonomy" id="35708"/>
    <lineage>
        <taxon>Eukaryota</taxon>
        <taxon>Viridiplantae</taxon>
        <taxon>Streptophyta</taxon>
        <taxon>Embryophyta</taxon>
        <taxon>Tracheophyta</taxon>
        <taxon>Spermatophyta</taxon>
        <taxon>Magnoliopsida</taxon>
        <taxon>Liliopsida</taxon>
        <taxon>Poales</taxon>
        <taxon>Poaceae</taxon>
        <taxon>PACMAD clade</taxon>
        <taxon>Arundinoideae</taxon>
        <taxon>Arundineae</taxon>
        <taxon>Arundo</taxon>
    </lineage>
</organism>
<proteinExistence type="predicted"/>
<name>A0A0A9H8S0_ARUDO</name>
<sequence length="76" mass="8424">MHAISCNHGGPCNHIPFLEHVEPLASLVHKPTPGIHAHKGSTKKHTHVHLFRNHASLHFTSQVQSTSLCTSRERGH</sequence>